<dbReference type="OrthoDB" id="10347208at2759"/>
<feature type="domain" description="F-box" evidence="1">
    <location>
        <begin position="58"/>
        <end position="106"/>
    </location>
</feature>
<dbReference type="InterPro" id="IPR001810">
    <property type="entry name" value="F-box_dom"/>
</dbReference>
<gene>
    <name evidence="2" type="ORF">IFR04_006478</name>
</gene>
<dbReference type="EMBL" id="JAFJYH010000085">
    <property type="protein sequence ID" value="KAG4420366.1"/>
    <property type="molecule type" value="Genomic_DNA"/>
</dbReference>
<comment type="caution">
    <text evidence="2">The sequence shown here is derived from an EMBL/GenBank/DDBJ whole genome shotgun (WGS) entry which is preliminary data.</text>
</comment>
<name>A0A8H7TK26_9HELO</name>
<protein>
    <recommendedName>
        <fullName evidence="1">F-box domain-containing protein</fullName>
    </recommendedName>
</protein>
<proteinExistence type="predicted"/>
<reference evidence="2" key="1">
    <citation type="submission" date="2021-02" db="EMBL/GenBank/DDBJ databases">
        <title>Genome sequence Cadophora malorum strain M34.</title>
        <authorList>
            <person name="Stefanovic E."/>
            <person name="Vu D."/>
            <person name="Scully C."/>
            <person name="Dijksterhuis J."/>
            <person name="Roader J."/>
            <person name="Houbraken J."/>
        </authorList>
    </citation>
    <scope>NUCLEOTIDE SEQUENCE</scope>
    <source>
        <strain evidence="2">M34</strain>
    </source>
</reference>
<dbReference type="Proteomes" id="UP000664132">
    <property type="component" value="Unassembled WGS sequence"/>
</dbReference>
<evidence type="ECO:0000259" key="1">
    <source>
        <dbReference type="PROSITE" id="PS50181"/>
    </source>
</evidence>
<accession>A0A8H7TK26</accession>
<evidence type="ECO:0000313" key="3">
    <source>
        <dbReference type="Proteomes" id="UP000664132"/>
    </source>
</evidence>
<dbReference type="PROSITE" id="PS50181">
    <property type="entry name" value="FBOX"/>
    <property type="match status" value="1"/>
</dbReference>
<dbReference type="SMART" id="SM00256">
    <property type="entry name" value="FBOX"/>
    <property type="match status" value="2"/>
</dbReference>
<dbReference type="Pfam" id="PF00646">
    <property type="entry name" value="F-box"/>
    <property type="match status" value="1"/>
</dbReference>
<dbReference type="AlphaFoldDB" id="A0A8H7TK26"/>
<evidence type="ECO:0000313" key="2">
    <source>
        <dbReference type="EMBL" id="KAG4420366.1"/>
    </source>
</evidence>
<sequence>MGLPNRKTAVELCCKQRFCRHRRRAMKLAAGKKRVYADWEYKNPKPPTYKGSPCVLSKANLSNLPLEITHKIFRKISRQDAISLGKTSKNLYAGLRNNRPKLVRPVTGIAPASSKANLGNMPLGITYKIFKKLSARDAVSLGKISKNLYAGLRNGRPKPSDGLQELLPRTRKPITEISPTTSSTKSSTFALPFAPFPSVSPLRAFTVSSRWPTRPQSSSMAMDALISFQLASAGTRSFLNTNVYGVYPLTGKDRTFELRYKDWAMASVDGKKWWQVGSRSFLPYPHMMGDDWIVEALKTIKQSAKHFRCKTQYVKFWKRCRVFNQHGPVEFPERVVNGKLSDRRAAEKKARCLEKAAICGN</sequence>
<keyword evidence="3" id="KW-1185">Reference proteome</keyword>
<organism evidence="2 3">
    <name type="scientific">Cadophora malorum</name>
    <dbReference type="NCBI Taxonomy" id="108018"/>
    <lineage>
        <taxon>Eukaryota</taxon>
        <taxon>Fungi</taxon>
        <taxon>Dikarya</taxon>
        <taxon>Ascomycota</taxon>
        <taxon>Pezizomycotina</taxon>
        <taxon>Leotiomycetes</taxon>
        <taxon>Helotiales</taxon>
        <taxon>Ploettnerulaceae</taxon>
        <taxon>Cadophora</taxon>
    </lineage>
</organism>